<feature type="region of interest" description="Disordered" evidence="4">
    <location>
        <begin position="329"/>
        <end position="355"/>
    </location>
</feature>
<organism evidence="6 7">
    <name type="scientific">Brachionus calyciflorus</name>
    <dbReference type="NCBI Taxonomy" id="104777"/>
    <lineage>
        <taxon>Eukaryota</taxon>
        <taxon>Metazoa</taxon>
        <taxon>Spiralia</taxon>
        <taxon>Gnathifera</taxon>
        <taxon>Rotifera</taxon>
        <taxon>Eurotatoria</taxon>
        <taxon>Monogononta</taxon>
        <taxon>Pseudotrocha</taxon>
        <taxon>Ploima</taxon>
        <taxon>Brachionidae</taxon>
        <taxon>Brachionus</taxon>
    </lineage>
</organism>
<protein>
    <recommendedName>
        <fullName evidence="3">Alpha-tubulin N-acetyltransferase</fullName>
        <shortName evidence="3">Alpha-TAT</shortName>
        <shortName evidence="3">TAT</shortName>
        <ecNumber evidence="3">2.3.1.108</ecNumber>
    </recommendedName>
    <alternativeName>
        <fullName evidence="3">Acetyltransferase mec-17 homolog</fullName>
    </alternativeName>
</protein>
<dbReference type="OrthoDB" id="447510at2759"/>
<feature type="compositionally biased region" description="Polar residues" evidence="4">
    <location>
        <begin position="242"/>
        <end position="252"/>
    </location>
</feature>
<dbReference type="PANTHER" id="PTHR12327">
    <property type="entry name" value="ALPHA-TUBULIN N-ACETYLTRANSFERASE 1"/>
    <property type="match status" value="1"/>
</dbReference>
<feature type="compositionally biased region" description="Polar residues" evidence="4">
    <location>
        <begin position="329"/>
        <end position="340"/>
    </location>
</feature>
<reference evidence="6" key="1">
    <citation type="submission" date="2021-02" db="EMBL/GenBank/DDBJ databases">
        <authorList>
            <person name="Nowell W R."/>
        </authorList>
    </citation>
    <scope>NUCLEOTIDE SEQUENCE</scope>
    <source>
        <strain evidence="6">Ploen Becks lab</strain>
    </source>
</reference>
<feature type="region of interest" description="Disordered" evidence="4">
    <location>
        <begin position="212"/>
        <end position="252"/>
    </location>
</feature>
<name>A0A814D8M5_9BILA</name>
<dbReference type="EMBL" id="CAJNOC010002778">
    <property type="protein sequence ID" value="CAF0950931.1"/>
    <property type="molecule type" value="Genomic_DNA"/>
</dbReference>
<evidence type="ECO:0000256" key="1">
    <source>
        <dbReference type="ARBA" id="ARBA00022679"/>
    </source>
</evidence>
<sequence length="405" mass="47299">MNFEFEINAMLPHEITKFNSDLRIIHPSYVSEGDSNYYQLNRDMRQKVAYLIDKIGEASSKTQGLKETITSFRKFNLNDQHRIYLMKDSQGNNGRGSLVGMLKVGEKRLFVHDVQGQTHELMPLCVLDFYVYENQQRKGYGLCLFNKMLEMENVSPEHLAIDSPSEKSMRFLKKHYNLKNPINQVNNFVVFSGFFENRPNLHRRNNRKFDSAKTFKNELPPLDPKILNRSDSVDSKLRSRGESFSNSNKNSSVINLNYQPVQNIGQFNQPLQNSSSSFSSKSANLIENRSLSNNLKPDINENQNKYNPFFERQFNEKHRYDPFPSLNPFNNRTNSFTPVNTKPPLPPQTENKNNLNENLNYRPPIQNTNNYNPFPSLVPVKSNTNTDLYSNQFYMNSKYRRTKLW</sequence>
<dbReference type="InterPro" id="IPR007965">
    <property type="entry name" value="GNAT_ATAT"/>
</dbReference>
<evidence type="ECO:0000259" key="5">
    <source>
        <dbReference type="PROSITE" id="PS51730"/>
    </source>
</evidence>
<dbReference type="Gene3D" id="3.40.630.30">
    <property type="match status" value="1"/>
</dbReference>
<gene>
    <name evidence="6" type="ORF">OXX778_LOCUS13938</name>
</gene>
<keyword evidence="1 3" id="KW-0808">Transferase</keyword>
<dbReference type="GO" id="GO:0019799">
    <property type="term" value="F:tubulin N-acetyltransferase activity"/>
    <property type="evidence" value="ECO:0007669"/>
    <property type="project" value="UniProtKB-UniRule"/>
</dbReference>
<dbReference type="Proteomes" id="UP000663879">
    <property type="component" value="Unassembled WGS sequence"/>
</dbReference>
<comment type="caution">
    <text evidence="6">The sequence shown here is derived from an EMBL/GenBank/DDBJ whole genome shotgun (WGS) entry which is preliminary data.</text>
</comment>
<comment type="function">
    <text evidence="3">Specifically acetylates 'Lys-40' in alpha-tubulin on the lumenal side of microtubules. Promotes microtubule destabilization and accelerates microtubule dynamics; this activity may be independent of acetylation activity. Acetylates alpha-tubulin with a slow enzymatic rate, due to a catalytic site that is not optimized for acetyl transfer. Enters the microtubule through each end and diffuses quickly throughout the lumen of microtubules. Acetylates only long/old microtubules because of its slow acetylation rate since it does not have time to act on dynamically unstable microtubules before the enzyme is released.</text>
</comment>
<feature type="site" description="Crucial for catalytic activity" evidence="3">
    <location>
        <position position="63"/>
    </location>
</feature>
<proteinExistence type="inferred from homology"/>
<dbReference type="PANTHER" id="PTHR12327:SF0">
    <property type="entry name" value="ALPHA-TUBULIN N-ACETYLTRANSFERASE 1"/>
    <property type="match status" value="1"/>
</dbReference>
<evidence type="ECO:0000313" key="6">
    <source>
        <dbReference type="EMBL" id="CAF0950931.1"/>
    </source>
</evidence>
<comment type="catalytic activity">
    <reaction evidence="3">
        <text>L-lysyl-[alpha-tubulin] + acetyl-CoA = N(6)-acetyl-L-lysyl-[alpha-tubulin] + CoA + H(+)</text>
        <dbReference type="Rhea" id="RHEA:15277"/>
        <dbReference type="Rhea" id="RHEA-COMP:11278"/>
        <dbReference type="Rhea" id="RHEA-COMP:11279"/>
        <dbReference type="ChEBI" id="CHEBI:15378"/>
        <dbReference type="ChEBI" id="CHEBI:29969"/>
        <dbReference type="ChEBI" id="CHEBI:57287"/>
        <dbReference type="ChEBI" id="CHEBI:57288"/>
        <dbReference type="ChEBI" id="CHEBI:61930"/>
        <dbReference type="EC" id="2.3.1.108"/>
    </reaction>
</comment>
<dbReference type="GO" id="GO:0005874">
    <property type="term" value="C:microtubule"/>
    <property type="evidence" value="ECO:0007669"/>
    <property type="project" value="InterPro"/>
</dbReference>
<feature type="binding site" evidence="3">
    <location>
        <begin position="129"/>
        <end position="142"/>
    </location>
    <ligand>
        <name>acetyl-CoA</name>
        <dbReference type="ChEBI" id="CHEBI:57288"/>
    </ligand>
</feature>
<dbReference type="AlphaFoldDB" id="A0A814D8M5"/>
<feature type="compositionally biased region" description="Basic and acidic residues" evidence="4">
    <location>
        <begin position="226"/>
        <end position="241"/>
    </location>
</feature>
<dbReference type="InterPro" id="IPR038746">
    <property type="entry name" value="Atat"/>
</dbReference>
<accession>A0A814D8M5</accession>
<comment type="similarity">
    <text evidence="3">Belongs to the acetyltransferase ATAT1 family.</text>
</comment>
<dbReference type="HAMAP" id="MF_03130">
    <property type="entry name" value="mec17"/>
    <property type="match status" value="1"/>
</dbReference>
<dbReference type="GO" id="GO:0070507">
    <property type="term" value="P:regulation of microtubule cytoskeleton organization"/>
    <property type="evidence" value="ECO:0007669"/>
    <property type="project" value="UniProtKB-UniRule"/>
</dbReference>
<keyword evidence="2 3" id="KW-0012">Acyltransferase</keyword>
<dbReference type="EC" id="2.3.1.108" evidence="3"/>
<feature type="domain" description="N-acetyltransferase" evidence="5">
    <location>
        <begin position="1"/>
        <end position="195"/>
    </location>
</feature>
<dbReference type="PROSITE" id="PS51730">
    <property type="entry name" value="GNAT_ATAT"/>
    <property type="match status" value="1"/>
</dbReference>
<dbReference type="Pfam" id="PF05301">
    <property type="entry name" value="Acetyltransf_16"/>
    <property type="match status" value="1"/>
</dbReference>
<evidence type="ECO:0000256" key="2">
    <source>
        <dbReference type="ARBA" id="ARBA00023315"/>
    </source>
</evidence>
<dbReference type="GO" id="GO:0048666">
    <property type="term" value="P:neuron development"/>
    <property type="evidence" value="ECO:0007669"/>
    <property type="project" value="UniProtKB-UniRule"/>
</dbReference>
<keyword evidence="7" id="KW-1185">Reference proteome</keyword>
<evidence type="ECO:0000256" key="3">
    <source>
        <dbReference type="HAMAP-Rule" id="MF_03130"/>
    </source>
</evidence>
<evidence type="ECO:0000256" key="4">
    <source>
        <dbReference type="SAM" id="MobiDB-lite"/>
    </source>
</evidence>
<comment type="caution">
    <text evidence="3">Lacks conserved residue(s) required for the propagation of feature annotation.</text>
</comment>
<evidence type="ECO:0000313" key="7">
    <source>
        <dbReference type="Proteomes" id="UP000663879"/>
    </source>
</evidence>